<feature type="transmembrane region" description="Helical" evidence="1">
    <location>
        <begin position="343"/>
        <end position="362"/>
    </location>
</feature>
<dbReference type="PANTHER" id="PTHR30590:SF2">
    <property type="entry name" value="INNER MEMBRANE PROTEIN"/>
    <property type="match status" value="1"/>
</dbReference>
<feature type="domain" description="DUF418" evidence="2">
    <location>
        <begin position="241"/>
        <end position="410"/>
    </location>
</feature>
<keyword evidence="1" id="KW-0472">Membrane</keyword>
<feature type="transmembrane region" description="Helical" evidence="1">
    <location>
        <begin position="29"/>
        <end position="49"/>
    </location>
</feature>
<evidence type="ECO:0000313" key="4">
    <source>
        <dbReference type="Proteomes" id="UP001595923"/>
    </source>
</evidence>
<organism evidence="3 4">
    <name type="scientific">Nocardiopsis mangrovi</name>
    <dbReference type="NCBI Taxonomy" id="1179818"/>
    <lineage>
        <taxon>Bacteria</taxon>
        <taxon>Bacillati</taxon>
        <taxon>Actinomycetota</taxon>
        <taxon>Actinomycetes</taxon>
        <taxon>Streptosporangiales</taxon>
        <taxon>Nocardiopsidaceae</taxon>
        <taxon>Nocardiopsis</taxon>
    </lineage>
</organism>
<proteinExistence type="predicted"/>
<feature type="transmembrane region" description="Helical" evidence="1">
    <location>
        <begin position="368"/>
        <end position="391"/>
    </location>
</feature>
<evidence type="ECO:0000256" key="1">
    <source>
        <dbReference type="SAM" id="Phobius"/>
    </source>
</evidence>
<dbReference type="EMBL" id="JBHSFQ010000032">
    <property type="protein sequence ID" value="MFC4565063.1"/>
    <property type="molecule type" value="Genomic_DNA"/>
</dbReference>
<evidence type="ECO:0000259" key="2">
    <source>
        <dbReference type="Pfam" id="PF04235"/>
    </source>
</evidence>
<sequence length="427" mass="44932">MTDEPAVPPLRRPQRGSVRSGERVLAPDVARGLMLLLIVLSNTGFHLYAAQHGPSGWHPVDGSALDRVAQFAMITALDMRTYPLFAFLFGYGMMQLFRRQTAAGTSERGAAALLRRRGVWLIVFGFAHAALLMAGDILGAYGVASLVAGMLFLRRTDRTMLVGAGVLFLLLIVTSALGAYGTVPGDPDGSGVVPSTVYYASNEPDALAAVGTRLSTWLFVAFGGGLLGFSFHTVMLLGFWAARNRVLEEPERHLTLLRTTAVAGVAVGWAGGLPQALAHVGAIDVPAAMIVEAGPFAAIQTVTGVFGGLGYVAAVVLACRALPVRLRQGTAVTAVAAVGRRSLSCYLAHSLVFAPVLAAWGLGLGAVMGSATVALFAFGVWLLTVAGAYALERKGWRGPAEAVLRRLVYGRVERPHEPAPVPAEPRP</sequence>
<feature type="transmembrane region" description="Helical" evidence="1">
    <location>
        <begin position="113"/>
        <end position="131"/>
    </location>
</feature>
<feature type="transmembrane region" description="Helical" evidence="1">
    <location>
        <begin position="217"/>
        <end position="242"/>
    </location>
</feature>
<feature type="transmembrane region" description="Helical" evidence="1">
    <location>
        <begin position="160"/>
        <end position="180"/>
    </location>
</feature>
<feature type="transmembrane region" description="Helical" evidence="1">
    <location>
        <begin position="137"/>
        <end position="153"/>
    </location>
</feature>
<feature type="transmembrane region" description="Helical" evidence="1">
    <location>
        <begin position="297"/>
        <end position="322"/>
    </location>
</feature>
<dbReference type="InterPro" id="IPR007349">
    <property type="entry name" value="DUF418"/>
</dbReference>
<dbReference type="Pfam" id="PF04235">
    <property type="entry name" value="DUF418"/>
    <property type="match status" value="1"/>
</dbReference>
<comment type="caution">
    <text evidence="3">The sequence shown here is derived from an EMBL/GenBank/DDBJ whole genome shotgun (WGS) entry which is preliminary data.</text>
</comment>
<name>A0ABV9E628_9ACTN</name>
<keyword evidence="1" id="KW-0812">Transmembrane</keyword>
<feature type="transmembrane region" description="Helical" evidence="1">
    <location>
        <begin position="69"/>
        <end position="92"/>
    </location>
</feature>
<dbReference type="Proteomes" id="UP001595923">
    <property type="component" value="Unassembled WGS sequence"/>
</dbReference>
<dbReference type="PANTHER" id="PTHR30590">
    <property type="entry name" value="INNER MEMBRANE PROTEIN"/>
    <property type="match status" value="1"/>
</dbReference>
<protein>
    <submittedName>
        <fullName evidence="3">DUF418 domain-containing protein</fullName>
    </submittedName>
</protein>
<keyword evidence="4" id="KW-1185">Reference proteome</keyword>
<keyword evidence="1" id="KW-1133">Transmembrane helix</keyword>
<dbReference type="RefSeq" id="WP_378578700.1">
    <property type="nucleotide sequence ID" value="NZ_JBHSFQ010000032.1"/>
</dbReference>
<gene>
    <name evidence="3" type="ORF">ACFO4E_24675</name>
</gene>
<accession>A0ABV9E628</accession>
<feature type="transmembrane region" description="Helical" evidence="1">
    <location>
        <begin position="254"/>
        <end position="277"/>
    </location>
</feature>
<dbReference type="InterPro" id="IPR052529">
    <property type="entry name" value="Bact_Transport_Assoc"/>
</dbReference>
<evidence type="ECO:0000313" key="3">
    <source>
        <dbReference type="EMBL" id="MFC4565063.1"/>
    </source>
</evidence>
<reference evidence="4" key="1">
    <citation type="journal article" date="2019" name="Int. J. Syst. Evol. Microbiol.">
        <title>The Global Catalogue of Microorganisms (GCM) 10K type strain sequencing project: providing services to taxonomists for standard genome sequencing and annotation.</title>
        <authorList>
            <consortium name="The Broad Institute Genomics Platform"/>
            <consortium name="The Broad Institute Genome Sequencing Center for Infectious Disease"/>
            <person name="Wu L."/>
            <person name="Ma J."/>
        </authorList>
    </citation>
    <scope>NUCLEOTIDE SEQUENCE [LARGE SCALE GENOMIC DNA]</scope>
    <source>
        <strain evidence="4">XZYJ18</strain>
    </source>
</reference>